<gene>
    <name evidence="11" type="ORF">OE749_05805</name>
</gene>
<dbReference type="InterPro" id="IPR003148">
    <property type="entry name" value="RCK_N"/>
</dbReference>
<dbReference type="EMBL" id="JAOWKX010000002">
    <property type="protein sequence ID" value="MCV2884202.1"/>
    <property type="molecule type" value="Genomic_DNA"/>
</dbReference>
<evidence type="ECO:0000256" key="3">
    <source>
        <dbReference type="ARBA" id="ARBA00022448"/>
    </source>
</evidence>
<dbReference type="InterPro" id="IPR038770">
    <property type="entry name" value="Na+/solute_symporter_sf"/>
</dbReference>
<proteinExistence type="inferred from homology"/>
<keyword evidence="4" id="KW-0050">Antiport</keyword>
<feature type="transmembrane region" description="Helical" evidence="9">
    <location>
        <begin position="144"/>
        <end position="163"/>
    </location>
</feature>
<accession>A0ABT3A698</accession>
<dbReference type="Gene3D" id="3.40.50.720">
    <property type="entry name" value="NAD(P)-binding Rossmann-like Domain"/>
    <property type="match status" value="1"/>
</dbReference>
<feature type="transmembrane region" description="Helical" evidence="9">
    <location>
        <begin position="332"/>
        <end position="351"/>
    </location>
</feature>
<comment type="similarity">
    <text evidence="2">Belongs to the monovalent cation:proton antiporter 2 (CPA2) transporter (TC 2.A.37) family.</text>
</comment>
<dbReference type="RefSeq" id="WP_263711408.1">
    <property type="nucleotide sequence ID" value="NZ_JAOWKX010000002.1"/>
</dbReference>
<dbReference type="Gene3D" id="1.20.1530.20">
    <property type="match status" value="1"/>
</dbReference>
<evidence type="ECO:0000256" key="1">
    <source>
        <dbReference type="ARBA" id="ARBA00004141"/>
    </source>
</evidence>
<dbReference type="PANTHER" id="PTHR42751:SF1">
    <property type="entry name" value="CATION_PROTON ANTIPORTER YBAL-RELATED"/>
    <property type="match status" value="1"/>
</dbReference>
<keyword evidence="8 9" id="KW-0472">Membrane</keyword>
<evidence type="ECO:0000313" key="11">
    <source>
        <dbReference type="EMBL" id="MCV2884202.1"/>
    </source>
</evidence>
<evidence type="ECO:0000256" key="8">
    <source>
        <dbReference type="ARBA" id="ARBA00023136"/>
    </source>
</evidence>
<feature type="transmembrane region" description="Helical" evidence="9">
    <location>
        <begin position="303"/>
        <end position="326"/>
    </location>
</feature>
<keyword evidence="7" id="KW-0406">Ion transport</keyword>
<dbReference type="Pfam" id="PF00999">
    <property type="entry name" value="Na_H_Exchanger"/>
    <property type="match status" value="1"/>
</dbReference>
<protein>
    <submittedName>
        <fullName evidence="11">Cation:proton antiporter</fullName>
    </submittedName>
</protein>
<feature type="transmembrane region" description="Helical" evidence="9">
    <location>
        <begin position="245"/>
        <end position="264"/>
    </location>
</feature>
<dbReference type="InterPro" id="IPR006153">
    <property type="entry name" value="Cation/H_exchanger_TM"/>
</dbReference>
<comment type="subcellular location">
    <subcellularLocation>
        <location evidence="1">Membrane</location>
        <topology evidence="1">Multi-pass membrane protein</topology>
    </subcellularLocation>
</comment>
<keyword evidence="3" id="KW-0813">Transport</keyword>
<feature type="transmembrane region" description="Helical" evidence="9">
    <location>
        <begin position="216"/>
        <end position="233"/>
    </location>
</feature>
<dbReference type="Proteomes" id="UP001652504">
    <property type="component" value="Unassembled WGS sequence"/>
</dbReference>
<evidence type="ECO:0000256" key="4">
    <source>
        <dbReference type="ARBA" id="ARBA00022449"/>
    </source>
</evidence>
<reference evidence="11 12" key="1">
    <citation type="submission" date="2022-10" db="EMBL/GenBank/DDBJ databases">
        <title>Aestuariibacter sp. AA17 isolated from Montipora capitata coral fragment.</title>
        <authorList>
            <person name="Emsley S.A."/>
            <person name="Pfannmuller K.M."/>
            <person name="Loughran R.M."/>
            <person name="Shlafstein M."/>
            <person name="Papke E."/>
            <person name="Saw J.H."/>
            <person name="Ushijima B."/>
            <person name="Videau P."/>
        </authorList>
    </citation>
    <scope>NUCLEOTIDE SEQUENCE [LARGE SCALE GENOMIC DNA]</scope>
    <source>
        <strain evidence="11 12">AA17</strain>
    </source>
</reference>
<keyword evidence="6 9" id="KW-1133">Transmembrane helix</keyword>
<evidence type="ECO:0000259" key="10">
    <source>
        <dbReference type="PROSITE" id="PS51201"/>
    </source>
</evidence>
<feature type="transmembrane region" description="Helical" evidence="9">
    <location>
        <begin position="44"/>
        <end position="62"/>
    </location>
</feature>
<evidence type="ECO:0000313" key="12">
    <source>
        <dbReference type="Proteomes" id="UP001652504"/>
    </source>
</evidence>
<evidence type="ECO:0000256" key="5">
    <source>
        <dbReference type="ARBA" id="ARBA00022692"/>
    </source>
</evidence>
<dbReference type="SUPFAM" id="SSF51735">
    <property type="entry name" value="NAD(P)-binding Rossmann-fold domains"/>
    <property type="match status" value="1"/>
</dbReference>
<dbReference type="InterPro" id="IPR036291">
    <property type="entry name" value="NAD(P)-bd_dom_sf"/>
</dbReference>
<evidence type="ECO:0000256" key="9">
    <source>
        <dbReference type="SAM" id="Phobius"/>
    </source>
</evidence>
<feature type="domain" description="RCK N-terminal" evidence="10">
    <location>
        <begin position="384"/>
        <end position="501"/>
    </location>
</feature>
<sequence>MDFAFILFAFFCGLALKYVGLPPLIGFLGAGFLLNFLEFTPDDGLFKLADIGITLMLFTIGLKLNIRDLSKREVWLGSSMHMIVWVVLITLVFFGVSLTGIGYFGALDLQTCALLAFALSFSSTVCVVKILEESGEMKTRHGKLAIGVLVMQDIFAVLFMVIATGKVPSLWALGLLILPFLKPLWSKLLNVAGHGEMLPLMGFFLALGGYELFTLVGIKGDLGALIVGMLIAPHEKSSELAKSLLSFKDIFLVGFFLTIGFTALPNMEMLMTALAICALLPLNFVLFFFLFTKLRLRARTAYLSSLVLNNFSEFGLIVAAMLVSMSLLAKEWLVVLAIVVSISFLITSIAYRTSHRQYTRLKTKLKYYENPNRLPNDVYVQPQDAEVLVLGLGRVGKGAYTALRNELGDKVWGMDADPIRINRLKRKGMQVIVGDGEDIDFWENVELNDIRLVLLALPSVEDMRNIANQLRNANYQGQIASIARYEDEIEPLLEAGSDKVFNFFTEAGTGFAEESLAMLNNQRNLQHSLF</sequence>
<keyword evidence="5 9" id="KW-0812">Transmembrane</keyword>
<feature type="transmembrane region" description="Helical" evidence="9">
    <location>
        <begin position="83"/>
        <end position="107"/>
    </location>
</feature>
<organism evidence="11 12">
    <name type="scientific">Fluctibacter corallii</name>
    <dbReference type="NCBI Taxonomy" id="2984329"/>
    <lineage>
        <taxon>Bacteria</taxon>
        <taxon>Pseudomonadati</taxon>
        <taxon>Pseudomonadota</taxon>
        <taxon>Gammaproteobacteria</taxon>
        <taxon>Alteromonadales</taxon>
        <taxon>Alteromonadaceae</taxon>
        <taxon>Fluctibacter</taxon>
    </lineage>
</organism>
<dbReference type="Pfam" id="PF02254">
    <property type="entry name" value="TrkA_N"/>
    <property type="match status" value="1"/>
</dbReference>
<keyword evidence="12" id="KW-1185">Reference proteome</keyword>
<evidence type="ECO:0000256" key="2">
    <source>
        <dbReference type="ARBA" id="ARBA00005551"/>
    </source>
</evidence>
<feature type="transmembrane region" description="Helical" evidence="9">
    <location>
        <begin position="270"/>
        <end position="291"/>
    </location>
</feature>
<name>A0ABT3A698_9ALTE</name>
<dbReference type="PROSITE" id="PS51201">
    <property type="entry name" value="RCK_N"/>
    <property type="match status" value="1"/>
</dbReference>
<comment type="caution">
    <text evidence="11">The sequence shown here is derived from an EMBL/GenBank/DDBJ whole genome shotgun (WGS) entry which is preliminary data.</text>
</comment>
<dbReference type="PANTHER" id="PTHR42751">
    <property type="entry name" value="SODIUM/HYDROGEN EXCHANGER FAMILY/TRKA DOMAIN PROTEIN"/>
    <property type="match status" value="1"/>
</dbReference>
<evidence type="ECO:0000256" key="6">
    <source>
        <dbReference type="ARBA" id="ARBA00022989"/>
    </source>
</evidence>
<feature type="transmembrane region" description="Helical" evidence="9">
    <location>
        <begin position="113"/>
        <end position="132"/>
    </location>
</feature>
<evidence type="ECO:0000256" key="7">
    <source>
        <dbReference type="ARBA" id="ARBA00023065"/>
    </source>
</evidence>